<protein>
    <submittedName>
        <fullName evidence="3">Outer membrane protein AlgE</fullName>
    </submittedName>
</protein>
<dbReference type="InterPro" id="IPR025388">
    <property type="entry name" value="Alginate_export_dom"/>
</dbReference>
<gene>
    <name evidence="3" type="ORF">MDG893_15922</name>
</gene>
<proteinExistence type="predicted"/>
<feature type="domain" description="Alginate export" evidence="2">
    <location>
        <begin position="122"/>
        <end position="468"/>
    </location>
</feature>
<feature type="chain" id="PRO_5002696222" evidence="1">
    <location>
        <begin position="30"/>
        <end position="479"/>
    </location>
</feature>
<dbReference type="InterPro" id="IPR053728">
    <property type="entry name" value="Alginate_Permeability_Chnl"/>
</dbReference>
<name>A6EZ63_9GAMM</name>
<evidence type="ECO:0000256" key="1">
    <source>
        <dbReference type="SAM" id="SignalP"/>
    </source>
</evidence>
<evidence type="ECO:0000313" key="4">
    <source>
        <dbReference type="Proteomes" id="UP000005856"/>
    </source>
</evidence>
<dbReference type="STRING" id="443152.MDG893_15922"/>
<dbReference type="Gene3D" id="2.40.160.100">
    <property type="match status" value="1"/>
</dbReference>
<accession>A6EZ63</accession>
<dbReference type="OrthoDB" id="6189846at2"/>
<dbReference type="Proteomes" id="UP000005856">
    <property type="component" value="Unassembled WGS sequence"/>
</dbReference>
<dbReference type="Pfam" id="PF13372">
    <property type="entry name" value="Alginate_exp"/>
    <property type="match status" value="1"/>
</dbReference>
<evidence type="ECO:0000313" key="3">
    <source>
        <dbReference type="EMBL" id="EDM48303.1"/>
    </source>
</evidence>
<keyword evidence="1" id="KW-0732">Signal</keyword>
<organism evidence="3 4">
    <name type="scientific">Marinobacter algicola DG893</name>
    <dbReference type="NCBI Taxonomy" id="443152"/>
    <lineage>
        <taxon>Bacteria</taxon>
        <taxon>Pseudomonadati</taxon>
        <taxon>Pseudomonadota</taxon>
        <taxon>Gammaproteobacteria</taxon>
        <taxon>Pseudomonadales</taxon>
        <taxon>Marinobacteraceae</taxon>
        <taxon>Marinobacter</taxon>
    </lineage>
</organism>
<comment type="caution">
    <text evidence="3">The sequence shown here is derived from an EMBL/GenBank/DDBJ whole genome shotgun (WGS) entry which is preliminary data.</text>
</comment>
<reference evidence="3 4" key="1">
    <citation type="submission" date="2007-06" db="EMBL/GenBank/DDBJ databases">
        <authorList>
            <person name="Green D."/>
            <person name="Ferriera S."/>
            <person name="Johnson J."/>
            <person name="Kravitz S."/>
            <person name="Beeson K."/>
            <person name="Sutton G."/>
            <person name="Rogers Y.-H."/>
            <person name="Friedman R."/>
            <person name="Frazier M."/>
            <person name="Venter J.C."/>
        </authorList>
    </citation>
    <scope>NUCLEOTIDE SEQUENCE [LARGE SCALE GENOMIC DNA]</scope>
    <source>
        <strain evidence="3 4">DG893</strain>
    </source>
</reference>
<feature type="signal peptide" evidence="1">
    <location>
        <begin position="1"/>
        <end position="29"/>
    </location>
</feature>
<keyword evidence="4" id="KW-1185">Reference proteome</keyword>
<dbReference type="eggNOG" id="ENOG5030R50">
    <property type="taxonomic scope" value="Bacteria"/>
</dbReference>
<sequence length="479" mass="52946">MQLITNDRLTRLALSVSCLASLGAAPALAQSTAESDANQSYPRLIEQSVRSKLSLISEGDRRLGLGANGETKSNEAGLDIKPEWVWQLSPHWRSKLRLQAFGATGQVDVSDEIGGTTTDGFFALREAWLDYNGLSDYPGESIRFGRERLKENSGMWWDDDITLTRWIFNTSLLDTTVGVAQKFAELRTDNNDLQDEEQDIARFFAHTRWQWRKGHYLGFLATHGQGYGDQADEYAARGQTLDDSFTDSLTWTAIQADRSYFDWHSHDAFQYFASVAAVNGTDTVVGADSSAPSGFGARDRDVSGWAADLGARAQLMDTPRLVIGAHGAIASGGGEAGESDAFRQTSLESNRSRFTGTRSQVQRFGEAIQPEWTNLKVFTLYTALSDRDTWDANLLYHRYWLSDENGTVRSDLVEPGFTGSSDDLGQSVDLVLGYYGDSASTSWAAFDVRFRGGVFMPGDAYGDDADARHRVVVDVSKRF</sequence>
<dbReference type="EMBL" id="ABCP01000008">
    <property type="protein sequence ID" value="EDM48303.1"/>
    <property type="molecule type" value="Genomic_DNA"/>
</dbReference>
<dbReference type="RefSeq" id="WP_007153310.1">
    <property type="nucleotide sequence ID" value="NZ_ABCP01000008.1"/>
</dbReference>
<evidence type="ECO:0000259" key="2">
    <source>
        <dbReference type="Pfam" id="PF13372"/>
    </source>
</evidence>
<dbReference type="AlphaFoldDB" id="A6EZ63"/>